<evidence type="ECO:0000256" key="1">
    <source>
        <dbReference type="SAM" id="MobiDB-lite"/>
    </source>
</evidence>
<dbReference type="Proteomes" id="UP001174909">
    <property type="component" value="Unassembled WGS sequence"/>
</dbReference>
<reference evidence="2" key="1">
    <citation type="submission" date="2023-03" db="EMBL/GenBank/DDBJ databases">
        <authorList>
            <person name="Steffen K."/>
            <person name="Cardenas P."/>
        </authorList>
    </citation>
    <scope>NUCLEOTIDE SEQUENCE</scope>
</reference>
<keyword evidence="3" id="KW-1185">Reference proteome</keyword>
<protein>
    <submittedName>
        <fullName evidence="2">Uncharacterized protein</fullName>
    </submittedName>
</protein>
<accession>A0AA35RT48</accession>
<feature type="non-terminal residue" evidence="2">
    <location>
        <position position="79"/>
    </location>
</feature>
<name>A0AA35RT48_GEOBA</name>
<dbReference type="EMBL" id="CASHTH010001467">
    <property type="protein sequence ID" value="CAI8015831.1"/>
    <property type="molecule type" value="Genomic_DNA"/>
</dbReference>
<evidence type="ECO:0000313" key="2">
    <source>
        <dbReference type="EMBL" id="CAI8015831.1"/>
    </source>
</evidence>
<evidence type="ECO:0000313" key="3">
    <source>
        <dbReference type="Proteomes" id="UP001174909"/>
    </source>
</evidence>
<organism evidence="2 3">
    <name type="scientific">Geodia barretti</name>
    <name type="common">Barrett's horny sponge</name>
    <dbReference type="NCBI Taxonomy" id="519541"/>
    <lineage>
        <taxon>Eukaryota</taxon>
        <taxon>Metazoa</taxon>
        <taxon>Porifera</taxon>
        <taxon>Demospongiae</taxon>
        <taxon>Heteroscleromorpha</taxon>
        <taxon>Tetractinellida</taxon>
        <taxon>Astrophorina</taxon>
        <taxon>Geodiidae</taxon>
        <taxon>Geodia</taxon>
    </lineage>
</organism>
<feature type="region of interest" description="Disordered" evidence="1">
    <location>
        <begin position="49"/>
        <end position="79"/>
    </location>
</feature>
<dbReference type="AlphaFoldDB" id="A0AA35RT48"/>
<sequence length="79" mass="8570">MSDRMTGMIVEVSWIFLPGRVTPSMLPSGTVCTQPAVVASGRKYTPSSTERFCRARGRPPTWSTPPGPGSLPSYRASLR</sequence>
<proteinExistence type="predicted"/>
<gene>
    <name evidence="2" type="ORF">GBAR_LOCUS9782</name>
</gene>
<comment type="caution">
    <text evidence="2">The sequence shown here is derived from an EMBL/GenBank/DDBJ whole genome shotgun (WGS) entry which is preliminary data.</text>
</comment>